<evidence type="ECO:0000313" key="11">
    <source>
        <dbReference type="EMBL" id="AKM06871.1"/>
    </source>
</evidence>
<evidence type="ECO:0000256" key="1">
    <source>
        <dbReference type="ARBA" id="ARBA00004651"/>
    </source>
</evidence>
<keyword evidence="12" id="KW-1185">Reference proteome</keyword>
<dbReference type="Pfam" id="PF11812">
    <property type="entry name" value="DUF3333"/>
    <property type="match status" value="1"/>
</dbReference>
<dbReference type="AlphaFoldDB" id="A0A0G3X8B6"/>
<organism evidence="11 12">
    <name type="scientific">Pelagerythrobacter marensis</name>
    <dbReference type="NCBI Taxonomy" id="543877"/>
    <lineage>
        <taxon>Bacteria</taxon>
        <taxon>Pseudomonadati</taxon>
        <taxon>Pseudomonadota</taxon>
        <taxon>Alphaproteobacteria</taxon>
        <taxon>Sphingomonadales</taxon>
        <taxon>Erythrobacteraceae</taxon>
        <taxon>Pelagerythrobacter</taxon>
    </lineage>
</organism>
<feature type="transmembrane region" description="Helical" evidence="9">
    <location>
        <begin position="241"/>
        <end position="261"/>
    </location>
</feature>
<dbReference type="CDD" id="cd06261">
    <property type="entry name" value="TM_PBP2"/>
    <property type="match status" value="1"/>
</dbReference>
<dbReference type="NCBIfam" id="TIGR00974">
    <property type="entry name" value="3a0107s02c"/>
    <property type="match status" value="1"/>
</dbReference>
<dbReference type="PATRIC" id="fig|543877.4.peg.799"/>
<dbReference type="STRING" id="543877.AM2010_791"/>
<dbReference type="InterPro" id="IPR024573">
    <property type="entry name" value="DUF3333"/>
</dbReference>
<gene>
    <name evidence="11" type="ORF">AM2010_791</name>
</gene>
<dbReference type="PROSITE" id="PS50928">
    <property type="entry name" value="ABC_TM1"/>
    <property type="match status" value="1"/>
</dbReference>
<keyword evidence="5 9" id="KW-1003">Cell membrane</keyword>
<dbReference type="GO" id="GO:0005315">
    <property type="term" value="F:phosphate transmembrane transporter activity"/>
    <property type="evidence" value="ECO:0007669"/>
    <property type="project" value="InterPro"/>
</dbReference>
<evidence type="ECO:0000256" key="3">
    <source>
        <dbReference type="ARBA" id="ARBA00016864"/>
    </source>
</evidence>
<feature type="domain" description="ABC transmembrane type-1" evidence="10">
    <location>
        <begin position="196"/>
        <end position="403"/>
    </location>
</feature>
<dbReference type="KEGG" id="amx:AM2010_791"/>
<dbReference type="GO" id="GO:0005886">
    <property type="term" value="C:plasma membrane"/>
    <property type="evidence" value="ECO:0007669"/>
    <property type="project" value="UniProtKB-SubCell"/>
</dbReference>
<evidence type="ECO:0000256" key="7">
    <source>
        <dbReference type="ARBA" id="ARBA00022989"/>
    </source>
</evidence>
<evidence type="ECO:0000259" key="10">
    <source>
        <dbReference type="PROSITE" id="PS50928"/>
    </source>
</evidence>
<evidence type="ECO:0000256" key="5">
    <source>
        <dbReference type="ARBA" id="ARBA00022475"/>
    </source>
</evidence>
<proteinExistence type="inferred from homology"/>
<evidence type="ECO:0000256" key="8">
    <source>
        <dbReference type="ARBA" id="ARBA00023136"/>
    </source>
</evidence>
<dbReference type="InterPro" id="IPR035906">
    <property type="entry name" value="MetI-like_sf"/>
</dbReference>
<dbReference type="InterPro" id="IPR005672">
    <property type="entry name" value="Phosphate_PstA"/>
</dbReference>
<feature type="transmembrane region" description="Helical" evidence="9">
    <location>
        <begin position="267"/>
        <end position="285"/>
    </location>
</feature>
<feature type="transmembrane region" description="Helical" evidence="9">
    <location>
        <begin position="26"/>
        <end position="46"/>
    </location>
</feature>
<evidence type="ECO:0000256" key="9">
    <source>
        <dbReference type="RuleBase" id="RU363043"/>
    </source>
</evidence>
<dbReference type="OrthoDB" id="9807065at2"/>
<feature type="transmembrane region" description="Helical" evidence="9">
    <location>
        <begin position="385"/>
        <end position="406"/>
    </location>
</feature>
<dbReference type="GO" id="GO:0035435">
    <property type="term" value="P:phosphate ion transmembrane transport"/>
    <property type="evidence" value="ECO:0007669"/>
    <property type="project" value="InterPro"/>
</dbReference>
<feature type="transmembrane region" description="Helical" evidence="9">
    <location>
        <begin position="320"/>
        <end position="338"/>
    </location>
</feature>
<sequence>MSERLPTRTEAFEARLKKRYAAERRFRLAGIGAIAFSIIVLAFLLGTMTINGIGGFQRAELTVPIDFTEAGIAGDPAVLSQPGGLQNLETGLPSVVQFFAERELGTEGAAELGNGAWREVGAAIVADPALLDRSVVFDLPASANLAAALNGDGSPEMETLAQQLQAEGQLGTGFDVGFLTRADATDPQQVGIWGALKGSILTMIVTLVLAFPIGVLAALYLEEYAPKNRWTDLIEVSINNLAAVPSIIFGLLGLAVFLWIFPSMRSAPLIGGMTLALMTMPVIVISGRNAIKAVPPSIRDGALAIGASPVQVVFHHVLPLALPGILTGTIIGMARALGETAPLLMIGMRAFVASAPDGFTSPATVLPVQIFLWSDEIDRGFVERTSAAIIVLLLFLLVMNGLAIYLRNKFEKKW</sequence>
<dbReference type="EMBL" id="CP011805">
    <property type="protein sequence ID" value="AKM06871.1"/>
    <property type="molecule type" value="Genomic_DNA"/>
</dbReference>
<comment type="similarity">
    <text evidence="2 9">Belongs to the binding-protein-dependent transport system permease family. CysTW subfamily.</text>
</comment>
<dbReference type="Gene3D" id="1.10.3720.10">
    <property type="entry name" value="MetI-like"/>
    <property type="match status" value="1"/>
</dbReference>
<keyword evidence="6 9" id="KW-0812">Transmembrane</keyword>
<dbReference type="PANTHER" id="PTHR43470:SF5">
    <property type="entry name" value="PHOSPHATE TRANSPORT SYSTEM PERMEASE PROTEIN PSTA"/>
    <property type="match status" value="1"/>
</dbReference>
<comment type="subcellular location">
    <subcellularLocation>
        <location evidence="9">Cell inner membrane</location>
        <topology evidence="9">Multi-pass membrane protein</topology>
    </subcellularLocation>
    <subcellularLocation>
        <location evidence="1">Cell membrane</location>
        <topology evidence="1">Multi-pass membrane protein</topology>
    </subcellularLocation>
</comment>
<dbReference type="Proteomes" id="UP000037643">
    <property type="component" value="Chromosome"/>
</dbReference>
<evidence type="ECO:0000256" key="4">
    <source>
        <dbReference type="ARBA" id="ARBA00022448"/>
    </source>
</evidence>
<feature type="transmembrane region" description="Helical" evidence="9">
    <location>
        <begin position="200"/>
        <end position="221"/>
    </location>
</feature>
<accession>A0A0G3X8B6</accession>
<name>A0A0G3X8B6_9SPHN</name>
<protein>
    <recommendedName>
        <fullName evidence="3 9">Phosphate transport system permease protein PstA</fullName>
    </recommendedName>
</protein>
<evidence type="ECO:0000313" key="12">
    <source>
        <dbReference type="Proteomes" id="UP000037643"/>
    </source>
</evidence>
<keyword evidence="4" id="KW-0813">Transport</keyword>
<keyword evidence="8 9" id="KW-0472">Membrane</keyword>
<dbReference type="RefSeq" id="WP_047805974.1">
    <property type="nucleotide sequence ID" value="NZ_CP011805.1"/>
</dbReference>
<dbReference type="Pfam" id="PF00528">
    <property type="entry name" value="BPD_transp_1"/>
    <property type="match status" value="1"/>
</dbReference>
<dbReference type="SUPFAM" id="SSF161098">
    <property type="entry name" value="MetI-like"/>
    <property type="match status" value="1"/>
</dbReference>
<reference evidence="11 12" key="1">
    <citation type="submission" date="2015-06" db="EMBL/GenBank/DDBJ databases">
        <authorList>
            <person name="Kim K.M."/>
        </authorList>
    </citation>
    <scope>NUCLEOTIDE SEQUENCE [LARGE SCALE GENOMIC DNA]</scope>
    <source>
        <strain evidence="11 12">KCTC 22370</strain>
    </source>
</reference>
<evidence type="ECO:0000256" key="2">
    <source>
        <dbReference type="ARBA" id="ARBA00007069"/>
    </source>
</evidence>
<dbReference type="InterPro" id="IPR000515">
    <property type="entry name" value="MetI-like"/>
</dbReference>
<dbReference type="PANTHER" id="PTHR43470">
    <property type="entry name" value="PHOSPHATE TRANSPORT SYSTEM PERMEASE PROTEIN PSTA-RELATED"/>
    <property type="match status" value="1"/>
</dbReference>
<keyword evidence="7 9" id="KW-1133">Transmembrane helix</keyword>
<evidence type="ECO:0000256" key="6">
    <source>
        <dbReference type="ARBA" id="ARBA00022692"/>
    </source>
</evidence>